<keyword evidence="5" id="KW-0472">Membrane</keyword>
<dbReference type="AlphaFoldDB" id="A0A1G1W6H5"/>
<reference evidence="7 8" key="1">
    <citation type="journal article" date="2016" name="Nat. Commun.">
        <title>Thousands of microbial genomes shed light on interconnected biogeochemical processes in an aquifer system.</title>
        <authorList>
            <person name="Anantharaman K."/>
            <person name="Brown C.T."/>
            <person name="Hug L.A."/>
            <person name="Sharon I."/>
            <person name="Castelle C.J."/>
            <person name="Probst A.J."/>
            <person name="Thomas B.C."/>
            <person name="Singh A."/>
            <person name="Wilkins M.J."/>
            <person name="Karaoz U."/>
            <person name="Brodie E.L."/>
            <person name="Williams K.H."/>
            <person name="Hubbard S.S."/>
            <person name="Banfield J.F."/>
        </authorList>
    </citation>
    <scope>NUCLEOTIDE SEQUENCE [LARGE SCALE GENOMIC DNA]</scope>
</reference>
<keyword evidence="4" id="KW-0406">Ion transport</keyword>
<name>A0A1G1W6H5_9BACT</name>
<accession>A0A1G1W6H5</accession>
<evidence type="ECO:0000256" key="4">
    <source>
        <dbReference type="ARBA" id="ARBA00023065"/>
    </source>
</evidence>
<dbReference type="EMBL" id="MHCP01000028">
    <property type="protein sequence ID" value="OGY23259.1"/>
    <property type="molecule type" value="Genomic_DNA"/>
</dbReference>
<dbReference type="Pfam" id="PF00213">
    <property type="entry name" value="OSCP"/>
    <property type="match status" value="1"/>
</dbReference>
<sequence>MKNESFEKFVEDLITKEQLLSLSDEIEIALSFIYKGTLSEPLSAKLSSDVSESFRKKLILAEEKGLFSKDPEAQKEFFRELKKYSQSIPVCKITLAFVPRQSFLSNLEDWFIKQVGRKVFLDIYANSKILGGAVIEFEGNYRDYSFSSELEQLLDRRNLIN</sequence>
<proteinExistence type="predicted"/>
<evidence type="ECO:0000256" key="5">
    <source>
        <dbReference type="ARBA" id="ARBA00023136"/>
    </source>
</evidence>
<protein>
    <submittedName>
        <fullName evidence="7">Uncharacterized protein</fullName>
    </submittedName>
</protein>
<dbReference type="Proteomes" id="UP000176631">
    <property type="component" value="Unassembled WGS sequence"/>
</dbReference>
<evidence type="ECO:0000313" key="8">
    <source>
        <dbReference type="Proteomes" id="UP000176631"/>
    </source>
</evidence>
<evidence type="ECO:0000313" key="7">
    <source>
        <dbReference type="EMBL" id="OGY23259.1"/>
    </source>
</evidence>
<comment type="caution">
    <text evidence="7">The sequence shown here is derived from an EMBL/GenBank/DDBJ whole genome shotgun (WGS) entry which is preliminary data.</text>
</comment>
<evidence type="ECO:0000256" key="6">
    <source>
        <dbReference type="ARBA" id="ARBA00023310"/>
    </source>
</evidence>
<keyword evidence="2" id="KW-0813">Transport</keyword>
<evidence type="ECO:0000256" key="3">
    <source>
        <dbReference type="ARBA" id="ARBA00022781"/>
    </source>
</evidence>
<keyword evidence="6" id="KW-0066">ATP synthesis</keyword>
<comment type="subcellular location">
    <subcellularLocation>
        <location evidence="1">Membrane</location>
    </subcellularLocation>
</comment>
<dbReference type="GO" id="GO:0046933">
    <property type="term" value="F:proton-transporting ATP synthase activity, rotational mechanism"/>
    <property type="evidence" value="ECO:0007669"/>
    <property type="project" value="InterPro"/>
</dbReference>
<dbReference type="InterPro" id="IPR000711">
    <property type="entry name" value="ATPase_OSCP/dsu"/>
</dbReference>
<dbReference type="STRING" id="1802593.A2172_02710"/>
<evidence type="ECO:0000256" key="1">
    <source>
        <dbReference type="ARBA" id="ARBA00004370"/>
    </source>
</evidence>
<evidence type="ECO:0000256" key="2">
    <source>
        <dbReference type="ARBA" id="ARBA00022448"/>
    </source>
</evidence>
<dbReference type="GO" id="GO:0016020">
    <property type="term" value="C:membrane"/>
    <property type="evidence" value="ECO:0007669"/>
    <property type="project" value="UniProtKB-SubCell"/>
</dbReference>
<keyword evidence="3" id="KW-0375">Hydrogen ion transport</keyword>
<gene>
    <name evidence="7" type="ORF">A2172_02710</name>
</gene>
<organism evidence="7 8">
    <name type="scientific">Candidatus Woykebacteria bacterium RBG_13_40_15</name>
    <dbReference type="NCBI Taxonomy" id="1802593"/>
    <lineage>
        <taxon>Bacteria</taxon>
        <taxon>Candidatus Woykeibacteriota</taxon>
    </lineage>
</organism>